<gene>
    <name evidence="1" type="ORF">TMCBR4_gp035c</name>
</gene>
<evidence type="ECO:0000313" key="2">
    <source>
        <dbReference type="Proteomes" id="UP001219524"/>
    </source>
</evidence>
<name>A0AAF0CI23_9CAUD</name>
<dbReference type="EMBL" id="OQ330850">
    <property type="protein sequence ID" value="WDS38344.1"/>
    <property type="molecule type" value="Genomic_DNA"/>
</dbReference>
<protein>
    <submittedName>
        <fullName evidence="1">Uncharacterized protein</fullName>
    </submittedName>
</protein>
<keyword evidence="2" id="KW-1185">Reference proteome</keyword>
<dbReference type="Proteomes" id="UP001219524">
    <property type="component" value="Segment"/>
</dbReference>
<proteinExistence type="predicted"/>
<sequence length="107" mass="11815">MDRHQTIDRRVKLLAEIEIAMGILKPGPGEPRKDANEYAATLWEVFQKAQTEIIGAAIPPDDLRSAVGGNLKRAVGHEVERFEAIAAEVIAQTRATFDIGRRGPRAR</sequence>
<reference evidence="1 2" key="1">
    <citation type="submission" date="2023-06" db="EMBL/GenBank/DDBJ databases">
        <title>New species of Caulobacter bacteriophages in the Kronosvirus genus that infect the plant growth-promoting Caulobacter strain CBR1.</title>
        <authorList>
            <person name="Mohammadi T."/>
            <person name="Millwood A."/>
        </authorList>
    </citation>
    <scope>NUCLEOTIDE SEQUENCE [LARGE SCALE GENOMIC DNA]</scope>
</reference>
<organism evidence="1 2">
    <name type="scientific">Caulobacter phage TMCBR4</name>
    <dbReference type="NCBI Taxonomy" id="3028191"/>
    <lineage>
        <taxon>Viruses</taxon>
        <taxon>Duplodnaviria</taxon>
        <taxon>Heunggongvirae</taxon>
        <taxon>Uroviricota</taxon>
        <taxon>Caudoviricetes</taxon>
        <taxon>Caudoviricetes incertae sedis</taxon>
        <taxon>Kronosvirus</taxon>
        <taxon>Kronosvirus elgin</taxon>
    </lineage>
</organism>
<evidence type="ECO:0000313" key="1">
    <source>
        <dbReference type="EMBL" id="WDS38344.1"/>
    </source>
</evidence>
<accession>A0AAF0CI23</accession>